<proteinExistence type="predicted"/>
<evidence type="ECO:0000313" key="1">
    <source>
        <dbReference type="EMBL" id="ATA65352.1"/>
    </source>
</evidence>
<reference evidence="2" key="1">
    <citation type="submission" date="2017-06" db="EMBL/GenBank/DDBJ databases">
        <authorList>
            <person name="Zhao X."/>
        </authorList>
    </citation>
    <scope>NUCLEOTIDE SEQUENCE [LARGE SCALE GENOMIC DNA]</scope>
</reference>
<protein>
    <submittedName>
        <fullName evidence="1">Virion structural protein</fullName>
    </submittedName>
</protein>
<organism evidence="1 2">
    <name type="scientific">Serratia phage vB_SmaM_ 2050HW</name>
    <dbReference type="NCBI Taxonomy" id="2024252"/>
    <lineage>
        <taxon>Viruses</taxon>
        <taxon>Duplodnaviria</taxon>
        <taxon>Heunggongvirae</taxon>
        <taxon>Uroviricota</taxon>
        <taxon>Caudoviricetes</taxon>
        <taxon>Chimalliviridae</taxon>
        <taxon>Moabitevirus</taxon>
        <taxon>Moabitevirus mv2050HW</taxon>
    </lineage>
</organism>
<evidence type="ECO:0000313" key="2">
    <source>
        <dbReference type="Proteomes" id="UP000223363"/>
    </source>
</evidence>
<keyword evidence="2" id="KW-1185">Reference proteome</keyword>
<gene>
    <name evidence="1" type="ORF">2050HW_00017</name>
</gene>
<accession>A0A289ZI09</accession>
<sequence length="405" mass="43857">MKLSLNLPLTPMDVVGGLKTGVIPEAIALSTAAKVGAKVGGAIVDNFKGSASDISQARALMADSLIDYAQPTRVEPLTLVDAALYQQPYMEDILQSLLNVFAGYYTQAIALSAEVAGVTVLKRLEQFNPRRDPRNSLAEYAFGAITSVSTESAPAVSNEAFRFGLPALESEGGPGKKPSTVELANRETLNSLRENSNLAVGKMIEVSVIVDDKTFKVPVNVRLHTIPVPSVAMTNILTAGAQNRSTKERYYEMKAGNLRFLKDFIGVGDLLDAHRKKILKDPTGLYLKSLNDKRNNTISGFLSGRPSVAQASQINVITEETAIAIERELGIKLNTSRGRSIMEDNSSQMLLVVVDRDYNQVTIYHRGVPGATVMSVDSMKNAGKGNGPDVMKLFEMYKQTKAPTF</sequence>
<dbReference type="Proteomes" id="UP000223363">
    <property type="component" value="Segment"/>
</dbReference>
<name>A0A289ZI09_9CAUD</name>
<dbReference type="EMBL" id="MF285618">
    <property type="protein sequence ID" value="ATA65352.1"/>
    <property type="molecule type" value="Genomic_DNA"/>
</dbReference>